<keyword evidence="7" id="KW-0963">Cytoplasm</keyword>
<evidence type="ECO:0000256" key="6">
    <source>
        <dbReference type="ARBA" id="ARBA00022473"/>
    </source>
</evidence>
<dbReference type="PANTHER" id="PTHR28578">
    <property type="entry name" value="MITOTIC-SPINDLE ORGANIZING PROTEIN 2A-RELATED"/>
    <property type="match status" value="1"/>
</dbReference>
<name>A0AAD9N987_9ANNE</name>
<keyword evidence="8" id="KW-0964">Secreted</keyword>
<dbReference type="Proteomes" id="UP001208570">
    <property type="component" value="Unassembled WGS sequence"/>
</dbReference>
<dbReference type="AlphaFoldDB" id="A0AAD9N987"/>
<evidence type="ECO:0000256" key="8">
    <source>
        <dbReference type="ARBA" id="ARBA00022525"/>
    </source>
</evidence>
<evidence type="ECO:0000256" key="5">
    <source>
        <dbReference type="ARBA" id="ARBA00007286"/>
    </source>
</evidence>
<dbReference type="GO" id="GO:0016055">
    <property type="term" value="P:Wnt signaling pathway"/>
    <property type="evidence" value="ECO:0007669"/>
    <property type="project" value="UniProtKB-KW"/>
</dbReference>
<dbReference type="Pfam" id="PF00110">
    <property type="entry name" value="wnt"/>
    <property type="match status" value="1"/>
</dbReference>
<dbReference type="GO" id="GO:0005813">
    <property type="term" value="C:centrosome"/>
    <property type="evidence" value="ECO:0007669"/>
    <property type="project" value="UniProtKB-SubCell"/>
</dbReference>
<evidence type="ECO:0000256" key="9">
    <source>
        <dbReference type="ARBA" id="ARBA00022530"/>
    </source>
</evidence>
<sequence length="297" mass="32538">MSTQNQKMQTLHYTLLSKNPLTHEETELYELCTLAGVTLDPDVFKIFVDLLRMNVAPTAIDRMLKSVVSHKMGKSDVELIQGLDAGHEPDIMAKSSKDTNPTNISQTGTHNLAVLNVCQLEATAGVSHLALGDVLAQCGHFVQVVVIVRVKDGESAIFGRPTPDLLTLVRSPSAVRPRLVPETMDPEPTPLSRCLRALFWILLTSPPAVHGNWMYLGVASIGLDSNPSPHICNLVPGLVYQQLRVCQDNPEAMPCVSLGAKLGIIECHDQFKYERWNCTTSSSYTVFGPVLEKGQLV</sequence>
<dbReference type="GO" id="GO:0005819">
    <property type="term" value="C:spindle"/>
    <property type="evidence" value="ECO:0007669"/>
    <property type="project" value="UniProtKB-SubCell"/>
</dbReference>
<dbReference type="GO" id="GO:0005102">
    <property type="term" value="F:signaling receptor binding"/>
    <property type="evidence" value="ECO:0007669"/>
    <property type="project" value="InterPro"/>
</dbReference>
<evidence type="ECO:0000256" key="7">
    <source>
        <dbReference type="ARBA" id="ARBA00022490"/>
    </source>
</evidence>
<evidence type="ECO:0000256" key="4">
    <source>
        <dbReference type="ARBA" id="ARBA00005683"/>
    </source>
</evidence>
<keyword evidence="12" id="KW-0206">Cytoskeleton</keyword>
<evidence type="ECO:0000313" key="14">
    <source>
        <dbReference type="EMBL" id="KAK2161575.1"/>
    </source>
</evidence>
<protein>
    <recommendedName>
        <fullName evidence="13">Protein Wnt</fullName>
    </recommendedName>
</protein>
<comment type="function">
    <text evidence="13">Ligand for members of the frizzled family of seven transmembrane receptors.</text>
</comment>
<evidence type="ECO:0000256" key="1">
    <source>
        <dbReference type="ARBA" id="ARBA00004186"/>
    </source>
</evidence>
<keyword evidence="9" id="KW-0272">Extracellular matrix</keyword>
<dbReference type="GO" id="GO:0005576">
    <property type="term" value="C:extracellular region"/>
    <property type="evidence" value="ECO:0007669"/>
    <property type="project" value="InterPro"/>
</dbReference>
<comment type="caution">
    <text evidence="14">The sequence shown here is derived from an EMBL/GenBank/DDBJ whole genome shotgun (WGS) entry which is preliminary data.</text>
</comment>
<keyword evidence="11" id="KW-1015">Disulfide bond</keyword>
<accession>A0AAD9N987</accession>
<dbReference type="InterPro" id="IPR005817">
    <property type="entry name" value="Wnt"/>
</dbReference>
<evidence type="ECO:0000313" key="15">
    <source>
        <dbReference type="Proteomes" id="UP001208570"/>
    </source>
</evidence>
<gene>
    <name evidence="14" type="ORF">LSH36_114g01024</name>
</gene>
<comment type="similarity">
    <text evidence="4 13">Belongs to the Wnt family.</text>
</comment>
<organism evidence="14 15">
    <name type="scientific">Paralvinella palmiformis</name>
    <dbReference type="NCBI Taxonomy" id="53620"/>
    <lineage>
        <taxon>Eukaryota</taxon>
        <taxon>Metazoa</taxon>
        <taxon>Spiralia</taxon>
        <taxon>Lophotrochozoa</taxon>
        <taxon>Annelida</taxon>
        <taxon>Polychaeta</taxon>
        <taxon>Sedentaria</taxon>
        <taxon>Canalipalpata</taxon>
        <taxon>Terebellida</taxon>
        <taxon>Terebelliformia</taxon>
        <taxon>Alvinellidae</taxon>
        <taxon>Paralvinella</taxon>
    </lineage>
</organism>
<evidence type="ECO:0000256" key="11">
    <source>
        <dbReference type="ARBA" id="ARBA00023157"/>
    </source>
</evidence>
<comment type="similarity">
    <text evidence="5">Belongs to the MOZART2 family.</text>
</comment>
<dbReference type="EMBL" id="JAODUP010000114">
    <property type="protein sequence ID" value="KAK2161575.1"/>
    <property type="molecule type" value="Genomic_DNA"/>
</dbReference>
<comment type="subcellular location">
    <subcellularLocation>
        <location evidence="2">Cytoplasm</location>
        <location evidence="2">Cytoskeleton</location>
        <location evidence="2">Microtubule organizing center</location>
        <location evidence="2">Centrosome</location>
    </subcellularLocation>
    <subcellularLocation>
        <location evidence="1">Cytoplasm</location>
        <location evidence="1">Cytoskeleton</location>
        <location evidence="1">Spindle</location>
    </subcellularLocation>
    <subcellularLocation>
        <location evidence="3 13">Secreted</location>
        <location evidence="3 13">Extracellular space</location>
        <location evidence="3 13">Extracellular matrix</location>
    </subcellularLocation>
</comment>
<keyword evidence="6 13" id="KW-0217">Developmental protein</keyword>
<evidence type="ECO:0000256" key="10">
    <source>
        <dbReference type="ARBA" id="ARBA00022687"/>
    </source>
</evidence>
<evidence type="ECO:0000256" key="12">
    <source>
        <dbReference type="ARBA" id="ARBA00023212"/>
    </source>
</evidence>
<keyword evidence="15" id="KW-1185">Reference proteome</keyword>
<dbReference type="PANTHER" id="PTHR28578:SF2">
    <property type="entry name" value="MITOTIC-SPINDLE ORGANIZING PROTEIN 2"/>
    <property type="match status" value="1"/>
</dbReference>
<reference evidence="14" key="1">
    <citation type="journal article" date="2023" name="Mol. Biol. Evol.">
        <title>Third-Generation Sequencing Reveals the Adaptive Role of the Epigenome in Three Deep-Sea Polychaetes.</title>
        <authorList>
            <person name="Perez M."/>
            <person name="Aroh O."/>
            <person name="Sun Y."/>
            <person name="Lan Y."/>
            <person name="Juniper S.K."/>
            <person name="Young C.R."/>
            <person name="Angers B."/>
            <person name="Qian P.Y."/>
        </authorList>
    </citation>
    <scope>NUCLEOTIDE SEQUENCE</scope>
    <source>
        <strain evidence="14">P08H-3</strain>
    </source>
</reference>
<evidence type="ECO:0000256" key="2">
    <source>
        <dbReference type="ARBA" id="ARBA00004300"/>
    </source>
</evidence>
<proteinExistence type="inferred from homology"/>
<keyword evidence="10 13" id="KW-0879">Wnt signaling pathway</keyword>
<evidence type="ECO:0000256" key="3">
    <source>
        <dbReference type="ARBA" id="ARBA00004498"/>
    </source>
</evidence>
<evidence type="ECO:0000256" key="13">
    <source>
        <dbReference type="RuleBase" id="RU003500"/>
    </source>
</evidence>
<dbReference type="InterPro" id="IPR024332">
    <property type="entry name" value="MOZART2"/>
</dbReference>
<dbReference type="Pfam" id="PF12926">
    <property type="entry name" value="MOZART2"/>
    <property type="match status" value="1"/>
</dbReference>